<dbReference type="WBParaSite" id="nRc.2.0.1.t32457-RA">
    <property type="protein sequence ID" value="nRc.2.0.1.t32457-RA"/>
    <property type="gene ID" value="nRc.2.0.1.g32457"/>
</dbReference>
<dbReference type="InterPro" id="IPR036380">
    <property type="entry name" value="Isochorismatase-like_sf"/>
</dbReference>
<accession>A0A915K0Y8</accession>
<evidence type="ECO:0000259" key="2">
    <source>
        <dbReference type="Pfam" id="PF00857"/>
    </source>
</evidence>
<feature type="domain" description="Isochorismatase-like" evidence="2">
    <location>
        <begin position="30"/>
        <end position="180"/>
    </location>
</feature>
<dbReference type="AlphaFoldDB" id="A0A915K0Y8"/>
<dbReference type="PANTHER" id="PTHR14119">
    <property type="entry name" value="HYDROLASE"/>
    <property type="match status" value="1"/>
</dbReference>
<keyword evidence="3" id="KW-1185">Reference proteome</keyword>
<dbReference type="Gene3D" id="3.40.50.850">
    <property type="entry name" value="Isochorismatase-like"/>
    <property type="match status" value="1"/>
</dbReference>
<dbReference type="InterPro" id="IPR000868">
    <property type="entry name" value="Isochorismatase-like_dom"/>
</dbReference>
<evidence type="ECO:0000313" key="4">
    <source>
        <dbReference type="WBParaSite" id="nRc.2.0.1.t32457-RA"/>
    </source>
</evidence>
<protein>
    <submittedName>
        <fullName evidence="4">Isochorismatase-like domain-containing protein</fullName>
    </submittedName>
</protein>
<dbReference type="SUPFAM" id="SSF52499">
    <property type="entry name" value="Isochorismatase-like hydrolases"/>
    <property type="match status" value="1"/>
</dbReference>
<dbReference type="FunFam" id="3.40.50.850:FF:000001">
    <property type="entry name" value="Isochorismatase domain-containing protein 1"/>
    <property type="match status" value="1"/>
</dbReference>
<dbReference type="Pfam" id="PF00857">
    <property type="entry name" value="Isochorismatase"/>
    <property type="match status" value="1"/>
</dbReference>
<comment type="similarity">
    <text evidence="1">Belongs to the isochorismatase family.</text>
</comment>
<name>A0A915K0Y8_ROMCU</name>
<dbReference type="PANTHER" id="PTHR14119:SF3">
    <property type="entry name" value="ISOCHORISMATASE DOMAIN-CONTAINING PROTEIN 2"/>
    <property type="match status" value="1"/>
</dbReference>
<organism evidence="3 4">
    <name type="scientific">Romanomermis culicivorax</name>
    <name type="common">Nematode worm</name>
    <dbReference type="NCBI Taxonomy" id="13658"/>
    <lineage>
        <taxon>Eukaryota</taxon>
        <taxon>Metazoa</taxon>
        <taxon>Ecdysozoa</taxon>
        <taxon>Nematoda</taxon>
        <taxon>Enoplea</taxon>
        <taxon>Dorylaimia</taxon>
        <taxon>Mermithida</taxon>
        <taxon>Mermithoidea</taxon>
        <taxon>Mermithidae</taxon>
        <taxon>Romanomermis</taxon>
    </lineage>
</organism>
<evidence type="ECO:0000256" key="1">
    <source>
        <dbReference type="ARBA" id="ARBA00006336"/>
    </source>
</evidence>
<evidence type="ECO:0000313" key="3">
    <source>
        <dbReference type="Proteomes" id="UP000887565"/>
    </source>
</evidence>
<sequence length="370" mass="42164">MFVVFRYLNVKMPSRLCRTKLIKHMSPKNSVLLLCDMQEKFRKTVTYFDEIVTVSKRLLQAARILDVPVIATEQYPQGLGHTVAELELDQYKVPVFTKTNFCMITDEVKAYLREYCSNASNFIICGIEAHICVYQTSVQVLDKNHQIHVVTDACSSRNLADRFMAFRSLEKMGADLTTCECVLFNLVKDASHPNFKEIQQLILEPSPDSANSSVSSDAGGNKCTAGDEVFFSYVKLVRSHFKLNSVRNEIQTKETVLEQSLEKIVENVKDHRQSQHDLSILCKKLEYAAEIAEFLRTQNSTFAKLGPKLSILDDFLEKLSSKIDLPSRIVRFRKTVDEIDLLTAEEEMLHVVNDLKSILPDKKDIPLSQL</sequence>
<dbReference type="InterPro" id="IPR050993">
    <property type="entry name" value="Isochorismatase_domain"/>
</dbReference>
<reference evidence="4" key="1">
    <citation type="submission" date="2022-11" db="UniProtKB">
        <authorList>
            <consortium name="WormBaseParasite"/>
        </authorList>
    </citation>
    <scope>IDENTIFICATION</scope>
</reference>
<dbReference type="Proteomes" id="UP000887565">
    <property type="component" value="Unplaced"/>
</dbReference>
<proteinExistence type="inferred from homology"/>